<organism evidence="1 2">
    <name type="scientific">Pseudoalteromonas luteoviolacea H33</name>
    <dbReference type="NCBI Taxonomy" id="1365251"/>
    <lineage>
        <taxon>Bacteria</taxon>
        <taxon>Pseudomonadati</taxon>
        <taxon>Pseudomonadota</taxon>
        <taxon>Gammaproteobacteria</taxon>
        <taxon>Alteromonadales</taxon>
        <taxon>Pseudoalteromonadaceae</taxon>
        <taxon>Pseudoalteromonas</taxon>
    </lineage>
</organism>
<gene>
    <name evidence="1" type="ORF">N476_18310</name>
</gene>
<accession>A0A167DY82</accession>
<dbReference type="AlphaFoldDB" id="A0A167DY82"/>
<evidence type="ECO:0000313" key="2">
    <source>
        <dbReference type="Proteomes" id="UP000076503"/>
    </source>
</evidence>
<proteinExistence type="predicted"/>
<comment type="caution">
    <text evidence="1">The sequence shown here is derived from an EMBL/GenBank/DDBJ whole genome shotgun (WGS) entry which is preliminary data.</text>
</comment>
<protein>
    <submittedName>
        <fullName evidence="1">Uncharacterized protein</fullName>
    </submittedName>
</protein>
<dbReference type="EMBL" id="AUXZ01000080">
    <property type="protein sequence ID" value="KZN49746.1"/>
    <property type="molecule type" value="Genomic_DNA"/>
</dbReference>
<dbReference type="RefSeq" id="WP_063362363.1">
    <property type="nucleotide sequence ID" value="NZ_AUXZ01000080.1"/>
</dbReference>
<dbReference type="PATRIC" id="fig|1365251.3.peg.2967"/>
<dbReference type="Gene3D" id="3.80.10.10">
    <property type="entry name" value="Ribonuclease Inhibitor"/>
    <property type="match status" value="1"/>
</dbReference>
<name>A0A167DY82_9GAMM</name>
<sequence>MLEKLFQSYCVRADVSTKIFGIKVMLKRLLYLKSPLVAKQDMAFLDLVLRFPDEHKGFSEGAQGHRKWWLGAKPLPPCRYVTTKPTYDDLCSFLFVMGAHHLDIFEAYIQSSFSKDVQRLFVGTSSAEYSPINSDVDPMDYSLVTEVLSKGWYPRLKVLWLGSTELLFNGTWSNGSVGDVTKLLKKMPNLSNLEISGFFKLNEPIVLNNLTCLDIEVLHGLKRKACLEPSLDSVQNLLSSNFPKLKEAQYFLQCEGDLTRNPGYIFPKVFLDMCSHPSLRKLTLSGLFQKGEIKKLQQSRLGQNLETFYHDALEAYILMVHIERGRGLTFIKATAYTHTEHAEFTAQEVYEYQVEHDAGVCQIESVYQSVVSLLKAHELFPALIVVRDDTFLLDNNGDTLGSGIFNQLSHRDNAPNVLEIMNSIGTAERSKIKTHNVGCKQLLYTKTSGYEDEYGDFVFDKWLESGFLDTMLQGQQFHNDFH</sequence>
<reference evidence="1 2" key="1">
    <citation type="submission" date="2013-07" db="EMBL/GenBank/DDBJ databases">
        <title>Comparative Genomic and Metabolomic Analysis of Twelve Strains of Pseudoalteromonas luteoviolacea.</title>
        <authorList>
            <person name="Vynne N.G."/>
            <person name="Mansson M."/>
            <person name="Gram L."/>
        </authorList>
    </citation>
    <scope>NUCLEOTIDE SEQUENCE [LARGE SCALE GENOMIC DNA]</scope>
    <source>
        <strain evidence="1 2">H33</strain>
    </source>
</reference>
<evidence type="ECO:0000313" key="1">
    <source>
        <dbReference type="EMBL" id="KZN49746.1"/>
    </source>
</evidence>
<dbReference type="InterPro" id="IPR032675">
    <property type="entry name" value="LRR_dom_sf"/>
</dbReference>
<dbReference type="Proteomes" id="UP000076503">
    <property type="component" value="Unassembled WGS sequence"/>
</dbReference>